<sequence>MKTSKFLPKLNHKSSLFLFLVSFILIPETAFANTFEDKIAEVVSWIALIVAPIVLITVFLMVHVLPEKIAEKRNHPQAEAIKTLCILSLFFGGLLWPLAWLWTYSKPVFYKMAYGTDKGDYHEETMEDLKQDKALKASSE</sequence>
<feature type="transmembrane region" description="Helical" evidence="1">
    <location>
        <begin position="83"/>
        <end position="102"/>
    </location>
</feature>
<dbReference type="STRING" id="305507.SAMN04489724_2152"/>
<gene>
    <name evidence="2" type="ORF">SAMN04489724_2152</name>
</gene>
<organism evidence="2 3">
    <name type="scientific">Algoriphagus locisalis</name>
    <dbReference type="NCBI Taxonomy" id="305507"/>
    <lineage>
        <taxon>Bacteria</taxon>
        <taxon>Pseudomonadati</taxon>
        <taxon>Bacteroidota</taxon>
        <taxon>Cytophagia</taxon>
        <taxon>Cytophagales</taxon>
        <taxon>Cyclobacteriaceae</taxon>
        <taxon>Algoriphagus</taxon>
    </lineage>
</organism>
<dbReference type="Proteomes" id="UP000199673">
    <property type="component" value="Unassembled WGS sequence"/>
</dbReference>
<accession>A0A1I7ARH9</accession>
<keyword evidence="1" id="KW-0472">Membrane</keyword>
<evidence type="ECO:0008006" key="4">
    <source>
        <dbReference type="Google" id="ProtNLM"/>
    </source>
</evidence>
<dbReference type="AlphaFoldDB" id="A0A1I7ARH9"/>
<dbReference type="RefSeq" id="WP_091692690.1">
    <property type="nucleotide sequence ID" value="NZ_FPBF01000002.1"/>
</dbReference>
<name>A0A1I7ARH9_9BACT</name>
<proteinExistence type="predicted"/>
<reference evidence="3" key="1">
    <citation type="submission" date="2016-10" db="EMBL/GenBank/DDBJ databases">
        <authorList>
            <person name="Varghese N."/>
            <person name="Submissions S."/>
        </authorList>
    </citation>
    <scope>NUCLEOTIDE SEQUENCE [LARGE SCALE GENOMIC DNA]</scope>
    <source>
        <strain evidence="3">DSM 23445</strain>
    </source>
</reference>
<keyword evidence="1" id="KW-0812">Transmembrane</keyword>
<dbReference type="EMBL" id="FPBF01000002">
    <property type="protein sequence ID" value="SFT77508.1"/>
    <property type="molecule type" value="Genomic_DNA"/>
</dbReference>
<dbReference type="OrthoDB" id="5522885at2"/>
<protein>
    <recommendedName>
        <fullName evidence="4">DUF3302 domain-containing protein</fullName>
    </recommendedName>
</protein>
<dbReference type="Pfam" id="PF11742">
    <property type="entry name" value="DUF3302"/>
    <property type="match status" value="1"/>
</dbReference>
<keyword evidence="3" id="KW-1185">Reference proteome</keyword>
<evidence type="ECO:0000313" key="3">
    <source>
        <dbReference type="Proteomes" id="UP000199673"/>
    </source>
</evidence>
<evidence type="ECO:0000313" key="2">
    <source>
        <dbReference type="EMBL" id="SFT77508.1"/>
    </source>
</evidence>
<feature type="transmembrane region" description="Helical" evidence="1">
    <location>
        <begin position="42"/>
        <end position="62"/>
    </location>
</feature>
<dbReference type="InterPro" id="IPR011223">
    <property type="entry name" value="UCP028770"/>
</dbReference>
<evidence type="ECO:0000256" key="1">
    <source>
        <dbReference type="SAM" id="Phobius"/>
    </source>
</evidence>
<keyword evidence="1" id="KW-1133">Transmembrane helix</keyword>